<evidence type="ECO:0000259" key="4">
    <source>
        <dbReference type="Pfam" id="PF12969"/>
    </source>
</evidence>
<evidence type="ECO:0000256" key="2">
    <source>
        <dbReference type="SAM" id="SignalP"/>
    </source>
</evidence>
<evidence type="ECO:0000313" key="5">
    <source>
        <dbReference type="EMBL" id="SNS85693.1"/>
    </source>
</evidence>
<keyword evidence="2" id="KW-0732">Signal</keyword>
<evidence type="ECO:0000259" key="3">
    <source>
        <dbReference type="Pfam" id="PF01841"/>
    </source>
</evidence>
<dbReference type="InterPro" id="IPR002931">
    <property type="entry name" value="Transglutaminase-like"/>
</dbReference>
<dbReference type="SMART" id="SM00028">
    <property type="entry name" value="TPR"/>
    <property type="match status" value="4"/>
</dbReference>
<protein>
    <submittedName>
        <fullName evidence="5">Transglutaminase-like superfamily protein</fullName>
    </submittedName>
</protein>
<dbReference type="SUPFAM" id="SSF54001">
    <property type="entry name" value="Cysteine proteinases"/>
    <property type="match status" value="1"/>
</dbReference>
<keyword evidence="1" id="KW-0802">TPR repeat</keyword>
<dbReference type="PANTHER" id="PTHR12558">
    <property type="entry name" value="CELL DIVISION CYCLE 16,23,27"/>
    <property type="match status" value="1"/>
</dbReference>
<gene>
    <name evidence="5" type="ORF">SAMN05421770_102603</name>
</gene>
<feature type="repeat" description="TPR" evidence="1">
    <location>
        <begin position="1337"/>
        <end position="1370"/>
    </location>
</feature>
<dbReference type="Pfam" id="PF01841">
    <property type="entry name" value="Transglut_core"/>
    <property type="match status" value="1"/>
</dbReference>
<dbReference type="Pfam" id="PF13432">
    <property type="entry name" value="TPR_16"/>
    <property type="match status" value="1"/>
</dbReference>
<feature type="signal peptide" evidence="2">
    <location>
        <begin position="1"/>
        <end position="24"/>
    </location>
</feature>
<dbReference type="Gene3D" id="3.10.620.30">
    <property type="match status" value="1"/>
</dbReference>
<dbReference type="OrthoDB" id="98874at2"/>
<dbReference type="SUPFAM" id="SSF48452">
    <property type="entry name" value="TPR-like"/>
    <property type="match status" value="1"/>
</dbReference>
<dbReference type="EMBL" id="FZOU01000002">
    <property type="protein sequence ID" value="SNS85693.1"/>
    <property type="molecule type" value="Genomic_DNA"/>
</dbReference>
<name>A0A239HYA5_9BACT</name>
<dbReference type="Pfam" id="PF12969">
    <property type="entry name" value="DUF3857"/>
    <property type="match status" value="1"/>
</dbReference>
<dbReference type="Proteomes" id="UP000198356">
    <property type="component" value="Unassembled WGS sequence"/>
</dbReference>
<dbReference type="InterPro" id="IPR038765">
    <property type="entry name" value="Papain-like_cys_pep_sf"/>
</dbReference>
<dbReference type="InterPro" id="IPR011990">
    <property type="entry name" value="TPR-like_helical_dom_sf"/>
</dbReference>
<dbReference type="RefSeq" id="WP_089408075.1">
    <property type="nucleotide sequence ID" value="NZ_FZOU01000002.1"/>
</dbReference>
<dbReference type="Gene3D" id="1.25.40.10">
    <property type="entry name" value="Tetratricopeptide repeat domain"/>
    <property type="match status" value="2"/>
</dbReference>
<evidence type="ECO:0000313" key="6">
    <source>
        <dbReference type="Proteomes" id="UP000198356"/>
    </source>
</evidence>
<keyword evidence="6" id="KW-1185">Reference proteome</keyword>
<dbReference type="InterPro" id="IPR024618">
    <property type="entry name" value="DUF3857"/>
</dbReference>
<feature type="chain" id="PRO_5013189974" evidence="2">
    <location>
        <begin position="25"/>
        <end position="1395"/>
    </location>
</feature>
<dbReference type="Gene3D" id="2.60.40.3140">
    <property type="match status" value="1"/>
</dbReference>
<evidence type="ECO:0000256" key="1">
    <source>
        <dbReference type="PROSITE-ProRule" id="PRU00339"/>
    </source>
</evidence>
<sequence length="1395" mass="150233">MSRRNCLFPLLSIAALFASRALFAQTPTFAEAPFSATVAELRAASAAAPVDHDYEVQVLLEEGVFRTAADGTLFYQHRMIYRLDSAEGVKDWAEISSGWDPWYEKMAGLHARVLRPDGDFIELDQKTVTDAPVSAEDNETFSSSRVRRAPLPGLAIGSIVEETETVEEKTPYFAGGSVNRFGFHPNVPTLRERVIVELPASFPYKDKLRNLPGVAIARSEKDGVRRTVYEETNLKASHGSDIDLSTDDPASPVVEFATGASWGAIATSYAALADPQTVAAEAAPLLPEDLPAERMARIRAIVQRLHREIRYTGVEFGAAKLTPMRPSEVIKRHYGDCKDKATLLVAMLRSAGIPANLALLSTGPGRDLDQELPGMNLFDHAIVYVPAGSGKGEEALWIDATAQYNTVGSLPYPDTGRMALIVAPTTTALTRTTMPSADQSVLKETRTFTLAQLGPSHVVEDSDTFGSIDAFYRSDYGGTDTKKIREGLEEYVQTAYLAKKLTSVTHGDGSDLEHPFHLTIVADGARRGYTSMNEAIVAVFPNGTVNGLPKWFSVAPPVIGPDTSPTARAEQELAEKSRQATYSFRPFITEQHVRILIPDGFTPRSLPPSKTTQLGAATLTETYSDREPGVVTADLRFDSGLSTITAEQALAMRAAVLELNKRDYVAIYFDQIGAKAMAAGHIREALEADHALIQAHPAEALHHARLARALLEAGIGDEAHVEARRATELDPKSAVAFSALGWVLQHNSLGERFGKNYDRAGAIAAYRKAIALDPDDNDPPYDLAILLEFDARGVRYSSDADMPEAIKLYRSLVEKTREKDPQSAASYRENLLYSLLYSRQFAELDKMIAALPSTNTHTVFAITSAAAQHGAPAGIAQAGQGNAGASDRNKNLRTAATQLAMLHLYAQAAEVLSAGLQGDNDAATAARQIELYKNLHETSLKPLPATNPARPVQAMLFGLLAGTLTREQAAGALSHQAYASDAAFDLDVKKNLASSGVLRVIASRSDMTESVLMDLVAGNSTFTTAGGDDAIGYAIVTQTPGAAPLHHYVVKDDGAYRIIGDENDSAQIGNAVLYALQHGKPAEAKAMLDWKRDLTHRAGGDDSFAGPLLPRFWTVGSSKEGADSPAAMRIAALSLMAGSMDAKPYLAEIGDAQAKASGSRQTDLDLLLACAADGAEEPAIALPAAKRLMEQDPDSFTAVNLAGRAYSLQGQPEPWRTLLTSKLAKHPTDRDLLSEQIGVFALAHDFAGAQTASQKVLDSGKAVANDYNQFAWLGLFHDYLGDDVTKAAQQSNMLTHNGSFGELHTLACIYAAQGKTTEAREVLKQALVASSQPEPNSEVWYALGLIYEQYGAKTAALEAYNRVYAHEFDDHTYIGPTSTYVLAQARIKSLGGAGK</sequence>
<dbReference type="InterPro" id="IPR019734">
    <property type="entry name" value="TPR_rpt"/>
</dbReference>
<feature type="repeat" description="TPR" evidence="1">
    <location>
        <begin position="743"/>
        <end position="776"/>
    </location>
</feature>
<dbReference type="PANTHER" id="PTHR12558:SF13">
    <property type="entry name" value="CELL DIVISION CYCLE PROTEIN 27 HOMOLOG"/>
    <property type="match status" value="1"/>
</dbReference>
<dbReference type="PROSITE" id="PS50005">
    <property type="entry name" value="TPR"/>
    <property type="match status" value="2"/>
</dbReference>
<proteinExistence type="predicted"/>
<accession>A0A239HYA5</accession>
<organism evidence="5 6">
    <name type="scientific">Granulicella rosea</name>
    <dbReference type="NCBI Taxonomy" id="474952"/>
    <lineage>
        <taxon>Bacteria</taxon>
        <taxon>Pseudomonadati</taxon>
        <taxon>Acidobacteriota</taxon>
        <taxon>Terriglobia</taxon>
        <taxon>Terriglobales</taxon>
        <taxon>Acidobacteriaceae</taxon>
        <taxon>Granulicella</taxon>
    </lineage>
</organism>
<feature type="domain" description="Transglutaminase-like" evidence="3">
    <location>
        <begin position="296"/>
        <end position="358"/>
    </location>
</feature>
<feature type="domain" description="DUF3857" evidence="4">
    <location>
        <begin position="69"/>
        <end position="236"/>
    </location>
</feature>
<reference evidence="5 6" key="1">
    <citation type="submission" date="2017-06" db="EMBL/GenBank/DDBJ databases">
        <authorList>
            <person name="Kim H.J."/>
            <person name="Triplett B.A."/>
        </authorList>
    </citation>
    <scope>NUCLEOTIDE SEQUENCE [LARGE SCALE GENOMIC DNA]</scope>
    <source>
        <strain evidence="5 6">DSM 18704</strain>
    </source>
</reference>